<dbReference type="Pfam" id="PF01529">
    <property type="entry name" value="DHHC"/>
    <property type="match status" value="1"/>
</dbReference>
<dbReference type="Proteomes" id="UP000282876">
    <property type="component" value="Unassembled WGS sequence"/>
</dbReference>
<dbReference type="EMBL" id="RCSS01000518">
    <property type="protein sequence ID" value="RVD91455.1"/>
    <property type="molecule type" value="Genomic_DNA"/>
</dbReference>
<dbReference type="EC" id="2.3.1.225" evidence="10"/>
<gene>
    <name evidence="12" type="ORF">TUBRATIS_21080</name>
</gene>
<comment type="domain">
    <text evidence="10">The DHHC domain is required for palmitoyltransferase activity.</text>
</comment>
<evidence type="ECO:0000256" key="7">
    <source>
        <dbReference type="ARBA" id="ARBA00023288"/>
    </source>
</evidence>
<comment type="catalytic activity">
    <reaction evidence="9 10">
        <text>L-cysteinyl-[protein] + hexadecanoyl-CoA = S-hexadecanoyl-L-cysteinyl-[protein] + CoA</text>
        <dbReference type="Rhea" id="RHEA:36683"/>
        <dbReference type="Rhea" id="RHEA-COMP:10131"/>
        <dbReference type="Rhea" id="RHEA-COMP:11032"/>
        <dbReference type="ChEBI" id="CHEBI:29950"/>
        <dbReference type="ChEBI" id="CHEBI:57287"/>
        <dbReference type="ChEBI" id="CHEBI:57379"/>
        <dbReference type="ChEBI" id="CHEBI:74151"/>
        <dbReference type="EC" id="2.3.1.225"/>
    </reaction>
</comment>
<dbReference type="GO" id="GO:0005794">
    <property type="term" value="C:Golgi apparatus"/>
    <property type="evidence" value="ECO:0007669"/>
    <property type="project" value="TreeGrafter"/>
</dbReference>
<dbReference type="InterPro" id="IPR001594">
    <property type="entry name" value="Palmitoyltrfase_DHHC"/>
</dbReference>
<keyword evidence="2 10" id="KW-0808">Transferase</keyword>
<evidence type="ECO:0000256" key="2">
    <source>
        <dbReference type="ARBA" id="ARBA00022679"/>
    </source>
</evidence>
<evidence type="ECO:0000313" key="12">
    <source>
        <dbReference type="EMBL" id="RVD91455.1"/>
    </source>
</evidence>
<evidence type="ECO:0000259" key="11">
    <source>
        <dbReference type="Pfam" id="PF01529"/>
    </source>
</evidence>
<dbReference type="STRING" id="291195.A0A437AJV8"/>
<dbReference type="GO" id="GO:0005783">
    <property type="term" value="C:endoplasmic reticulum"/>
    <property type="evidence" value="ECO:0007669"/>
    <property type="project" value="TreeGrafter"/>
</dbReference>
<keyword evidence="4 10" id="KW-1133">Transmembrane helix</keyword>
<dbReference type="PANTHER" id="PTHR22883">
    <property type="entry name" value="ZINC FINGER DHHC DOMAIN CONTAINING PROTEIN"/>
    <property type="match status" value="1"/>
</dbReference>
<keyword evidence="5 10" id="KW-0472">Membrane</keyword>
<feature type="transmembrane region" description="Helical" evidence="10">
    <location>
        <begin position="34"/>
        <end position="53"/>
    </location>
</feature>
<feature type="transmembrane region" description="Helical" evidence="10">
    <location>
        <begin position="112"/>
        <end position="129"/>
    </location>
</feature>
<keyword evidence="6" id="KW-0564">Palmitate</keyword>
<protein>
    <recommendedName>
        <fullName evidence="10">Palmitoyltransferase</fullName>
        <ecNumber evidence="10">2.3.1.225</ecNumber>
    </recommendedName>
</protein>
<sequence length="205" mass="24228">MLNLFFLIRLVNYCLFTISIFFYILAITTCISNLSILSTITLYFLTLSLFYYLSIILRKNVIEDGNELCDRCKIFHNSKANYCLFCDRCYLKKDHHSPWLGKCIHNQNYKEFFGLIFFLDLSLFLLGFLQNFIFLFVLSLVVLIYLSFICYVWAHNMTTREYILGEKGSPSAVTLYNVLFDGSLQNVFILFLPFRRVYVNFSVEH</sequence>
<evidence type="ECO:0000313" key="13">
    <source>
        <dbReference type="Proteomes" id="UP000282876"/>
    </source>
</evidence>
<comment type="similarity">
    <text evidence="10">Belongs to the DHHC palmitoyltransferase family.</text>
</comment>
<evidence type="ECO:0000256" key="1">
    <source>
        <dbReference type="ARBA" id="ARBA00004141"/>
    </source>
</evidence>
<evidence type="ECO:0000256" key="6">
    <source>
        <dbReference type="ARBA" id="ARBA00023139"/>
    </source>
</evidence>
<feature type="transmembrane region" description="Helical" evidence="10">
    <location>
        <begin position="135"/>
        <end position="154"/>
    </location>
</feature>
<dbReference type="GO" id="GO:0006612">
    <property type="term" value="P:protein targeting to membrane"/>
    <property type="evidence" value="ECO:0007669"/>
    <property type="project" value="TreeGrafter"/>
</dbReference>
<evidence type="ECO:0000256" key="3">
    <source>
        <dbReference type="ARBA" id="ARBA00022692"/>
    </source>
</evidence>
<dbReference type="PROSITE" id="PS50216">
    <property type="entry name" value="DHHC"/>
    <property type="match status" value="1"/>
</dbReference>
<reference evidence="12 13" key="1">
    <citation type="submission" date="2018-10" db="EMBL/GenBank/DDBJ databases">
        <title>Draft genome sequence of the microsporidian Tubulinosema ratisbonensis.</title>
        <authorList>
            <person name="Polonais V."/>
            <person name="Peyretaillade E."/>
            <person name="Niehus S."/>
            <person name="Wawrzyniak I."/>
            <person name="Franchet A."/>
            <person name="Gaspin C."/>
            <person name="Reichstadt M."/>
            <person name="Belser C."/>
            <person name="Labadie K."/>
            <person name="Delbac F."/>
            <person name="Ferrandon D."/>
        </authorList>
    </citation>
    <scope>NUCLEOTIDE SEQUENCE [LARGE SCALE GENOMIC DNA]</scope>
    <source>
        <strain evidence="12 13">Franzen</strain>
    </source>
</reference>
<name>A0A437AJV8_9MICR</name>
<evidence type="ECO:0000256" key="8">
    <source>
        <dbReference type="ARBA" id="ARBA00023315"/>
    </source>
</evidence>
<dbReference type="GO" id="GO:0019706">
    <property type="term" value="F:protein-cysteine S-palmitoyltransferase activity"/>
    <property type="evidence" value="ECO:0007669"/>
    <property type="project" value="UniProtKB-EC"/>
</dbReference>
<dbReference type="VEuPathDB" id="MicrosporidiaDB:TUBRATIS_21080"/>
<keyword evidence="7" id="KW-0449">Lipoprotein</keyword>
<keyword evidence="8 10" id="KW-0012">Acyltransferase</keyword>
<dbReference type="OrthoDB" id="331948at2759"/>
<dbReference type="InterPro" id="IPR039859">
    <property type="entry name" value="PFA4/ZDH16/20/ERF2-like"/>
</dbReference>
<evidence type="ECO:0000256" key="4">
    <source>
        <dbReference type="ARBA" id="ARBA00022989"/>
    </source>
</evidence>
<evidence type="ECO:0000256" key="5">
    <source>
        <dbReference type="ARBA" id="ARBA00023136"/>
    </source>
</evidence>
<comment type="caution">
    <text evidence="12">The sequence shown here is derived from an EMBL/GenBank/DDBJ whole genome shotgun (WGS) entry which is preliminary data.</text>
</comment>
<evidence type="ECO:0000256" key="10">
    <source>
        <dbReference type="RuleBase" id="RU079119"/>
    </source>
</evidence>
<evidence type="ECO:0000256" key="9">
    <source>
        <dbReference type="ARBA" id="ARBA00048048"/>
    </source>
</evidence>
<feature type="transmembrane region" description="Helical" evidence="10">
    <location>
        <begin position="7"/>
        <end position="28"/>
    </location>
</feature>
<proteinExistence type="inferred from homology"/>
<organism evidence="12 13">
    <name type="scientific">Tubulinosema ratisbonensis</name>
    <dbReference type="NCBI Taxonomy" id="291195"/>
    <lineage>
        <taxon>Eukaryota</taxon>
        <taxon>Fungi</taxon>
        <taxon>Fungi incertae sedis</taxon>
        <taxon>Microsporidia</taxon>
        <taxon>Tubulinosematoidea</taxon>
        <taxon>Tubulinosematidae</taxon>
        <taxon>Tubulinosema</taxon>
    </lineage>
</organism>
<keyword evidence="3 10" id="KW-0812">Transmembrane</keyword>
<dbReference type="AlphaFoldDB" id="A0A437AJV8"/>
<accession>A0A437AJV8</accession>
<keyword evidence="13" id="KW-1185">Reference proteome</keyword>
<dbReference type="GO" id="GO:0016020">
    <property type="term" value="C:membrane"/>
    <property type="evidence" value="ECO:0007669"/>
    <property type="project" value="UniProtKB-SubCell"/>
</dbReference>
<feature type="domain" description="Palmitoyltransferase DHHC" evidence="11">
    <location>
        <begin position="64"/>
        <end position="130"/>
    </location>
</feature>
<comment type="subcellular location">
    <subcellularLocation>
        <location evidence="1">Membrane</location>
        <topology evidence="1">Multi-pass membrane protein</topology>
    </subcellularLocation>
</comment>